<organism evidence="2 3">
    <name type="scientific">Thiocapsa rosea</name>
    <dbReference type="NCBI Taxonomy" id="69360"/>
    <lineage>
        <taxon>Bacteria</taxon>
        <taxon>Pseudomonadati</taxon>
        <taxon>Pseudomonadota</taxon>
        <taxon>Gammaproteobacteria</taxon>
        <taxon>Chromatiales</taxon>
        <taxon>Chromatiaceae</taxon>
        <taxon>Thiocapsa</taxon>
    </lineage>
</organism>
<evidence type="ECO:0000313" key="2">
    <source>
        <dbReference type="EMBL" id="RKT44825.1"/>
    </source>
</evidence>
<dbReference type="Pfam" id="PF06445">
    <property type="entry name" value="GyrI-like"/>
    <property type="match status" value="1"/>
</dbReference>
<dbReference type="InterPro" id="IPR010499">
    <property type="entry name" value="AraC_E-bd"/>
</dbReference>
<dbReference type="OrthoDB" id="9807923at2"/>
<evidence type="ECO:0000313" key="3">
    <source>
        <dbReference type="Proteomes" id="UP000274556"/>
    </source>
</evidence>
<feature type="domain" description="AraC effector-binding" evidence="1">
    <location>
        <begin position="175"/>
        <end position="333"/>
    </location>
</feature>
<dbReference type="SMART" id="SM00871">
    <property type="entry name" value="AraC_E_bind"/>
    <property type="match status" value="1"/>
</dbReference>
<dbReference type="EMBL" id="RBXL01000001">
    <property type="protein sequence ID" value="RKT44825.1"/>
    <property type="molecule type" value="Genomic_DNA"/>
</dbReference>
<dbReference type="InterPro" id="IPR023393">
    <property type="entry name" value="START-like_dom_sf"/>
</dbReference>
<comment type="caution">
    <text evidence="2">The sequence shown here is derived from an EMBL/GenBank/DDBJ whole genome shotgun (WGS) entry which is preliminary data.</text>
</comment>
<dbReference type="AlphaFoldDB" id="A0A495V8J0"/>
<dbReference type="Proteomes" id="UP000274556">
    <property type="component" value="Unassembled WGS sequence"/>
</dbReference>
<accession>A0A495V8J0</accession>
<sequence length="335" mass="37520">MLYLLLLPPLIIIAAVIVHLATLPATFAVERSRLMMVDRQRLFDAVRDLGSWKAWSPWLLHEPEAELTFSDAPDHEGGSSRWDGKHIGAGSLTQMRFQAPDRIDQRLVFRRPFKARCDVWWEFKEQDGCTLVTWGMQGRMPFGLRFMVPTMSHAIAKDYELGLALLNGYLDPSASHPEIRFVGPCERAPRKAVTIPFSGSMEAMVAAMEEGFPSLAAQLEDLGITPAGAPFTVYHKVDAKAGLFVCDLAMPIPDGAAPGELVVKEFPGGRYFLTELRGSYDFLESTWHSLMAHLRMCRIKQDPSRPSLEVYAEDPRSVGHENEILTQIFIPIHAT</sequence>
<dbReference type="RefSeq" id="WP_120797210.1">
    <property type="nucleotide sequence ID" value="NZ_RBXL01000001.1"/>
</dbReference>
<dbReference type="InterPro" id="IPR029442">
    <property type="entry name" value="GyrI-like"/>
</dbReference>
<protein>
    <submittedName>
        <fullName evidence="2">DNA gyrase inhibitor GyrI</fullName>
    </submittedName>
</protein>
<gene>
    <name evidence="2" type="ORF">BDD21_2229</name>
</gene>
<name>A0A495V8J0_9GAMM</name>
<dbReference type="Gene3D" id="3.30.530.20">
    <property type="match status" value="1"/>
</dbReference>
<evidence type="ECO:0000259" key="1">
    <source>
        <dbReference type="SMART" id="SM00871"/>
    </source>
</evidence>
<dbReference type="Gene3D" id="3.20.80.10">
    <property type="entry name" value="Regulatory factor, effector binding domain"/>
    <property type="match status" value="1"/>
</dbReference>
<reference evidence="2 3" key="1">
    <citation type="submission" date="2018-10" db="EMBL/GenBank/DDBJ databases">
        <title>Genomic Encyclopedia of Archaeal and Bacterial Type Strains, Phase II (KMG-II): from individual species to whole genera.</title>
        <authorList>
            <person name="Goeker M."/>
        </authorList>
    </citation>
    <scope>NUCLEOTIDE SEQUENCE [LARGE SCALE GENOMIC DNA]</scope>
    <source>
        <strain evidence="2 3">DSM 235</strain>
    </source>
</reference>
<dbReference type="SUPFAM" id="SSF55961">
    <property type="entry name" value="Bet v1-like"/>
    <property type="match status" value="1"/>
</dbReference>
<keyword evidence="3" id="KW-1185">Reference proteome</keyword>
<dbReference type="SUPFAM" id="SSF55136">
    <property type="entry name" value="Probable bacterial effector-binding domain"/>
    <property type="match status" value="1"/>
</dbReference>
<dbReference type="CDD" id="cd07818">
    <property type="entry name" value="SRPBCC_1"/>
    <property type="match status" value="1"/>
</dbReference>
<dbReference type="InterPro" id="IPR011256">
    <property type="entry name" value="Reg_factor_effector_dom_sf"/>
</dbReference>
<proteinExistence type="predicted"/>